<evidence type="ECO:0000313" key="2">
    <source>
        <dbReference type="Proteomes" id="UP001207468"/>
    </source>
</evidence>
<evidence type="ECO:0000313" key="1">
    <source>
        <dbReference type="EMBL" id="KAI9511240.1"/>
    </source>
</evidence>
<sequence length="286" mass="31478">MDLYVDGNIAQMFGPESASLYFSRLLGVEARFLRPTVSQEWPRAFFLTSPAVQNARPSFFINGQPAWLLDYAIGPVGTVVPQRIWSSGGLTDTQRQSNASLNMPIFFVRDDLVGLGLPLLDALSGDRAMLRGAGEGAPVGDSSTTYIRINWPGYDQWSTQIMTKDQTSQHSVISLQKFAKRVASAVNRFLDVSASSHSSGHRRFDGYSDRFRGPSVLKDKTQTGESETEGSPGNRSSFSGPFRSRGGAGSRFFSSIALLCPDVTTSPDYRNLVVSRERVCMAQWLR</sequence>
<accession>A0ACC0UI23</accession>
<dbReference type="EMBL" id="JAGFNK010000025">
    <property type="protein sequence ID" value="KAI9511240.1"/>
    <property type="molecule type" value="Genomic_DNA"/>
</dbReference>
<reference evidence="1" key="1">
    <citation type="submission" date="2021-03" db="EMBL/GenBank/DDBJ databases">
        <title>Evolutionary priming and transition to the ectomycorrhizal habit in an iconic lineage of mushroom-forming fungi: is preadaptation a requirement?</title>
        <authorList>
            <consortium name="DOE Joint Genome Institute"/>
            <person name="Looney B.P."/>
            <person name="Miyauchi S."/>
            <person name="Morin E."/>
            <person name="Drula E."/>
            <person name="Courty P.E."/>
            <person name="Chicoki N."/>
            <person name="Fauchery L."/>
            <person name="Kohler A."/>
            <person name="Kuo A."/>
            <person name="LaButti K."/>
            <person name="Pangilinan J."/>
            <person name="Lipzen A."/>
            <person name="Riley R."/>
            <person name="Andreopoulos W."/>
            <person name="He G."/>
            <person name="Johnson J."/>
            <person name="Barry K.W."/>
            <person name="Grigoriev I.V."/>
            <person name="Nagy L."/>
            <person name="Hibbett D."/>
            <person name="Henrissat B."/>
            <person name="Matheny P.B."/>
            <person name="Labbe J."/>
            <person name="Martin A.F."/>
        </authorList>
    </citation>
    <scope>NUCLEOTIDE SEQUENCE</scope>
    <source>
        <strain evidence="1">BPL698</strain>
    </source>
</reference>
<gene>
    <name evidence="1" type="ORF">F5148DRAFT_975528</name>
</gene>
<proteinExistence type="predicted"/>
<dbReference type="Proteomes" id="UP001207468">
    <property type="component" value="Unassembled WGS sequence"/>
</dbReference>
<organism evidence="1 2">
    <name type="scientific">Russula earlei</name>
    <dbReference type="NCBI Taxonomy" id="71964"/>
    <lineage>
        <taxon>Eukaryota</taxon>
        <taxon>Fungi</taxon>
        <taxon>Dikarya</taxon>
        <taxon>Basidiomycota</taxon>
        <taxon>Agaricomycotina</taxon>
        <taxon>Agaricomycetes</taxon>
        <taxon>Russulales</taxon>
        <taxon>Russulaceae</taxon>
        <taxon>Russula</taxon>
    </lineage>
</organism>
<keyword evidence="2" id="KW-1185">Reference proteome</keyword>
<comment type="caution">
    <text evidence="1">The sequence shown here is derived from an EMBL/GenBank/DDBJ whole genome shotgun (WGS) entry which is preliminary data.</text>
</comment>
<protein>
    <submittedName>
        <fullName evidence="1">Uncharacterized protein</fullName>
    </submittedName>
</protein>
<name>A0ACC0UI23_9AGAM</name>